<evidence type="ECO:0000256" key="5">
    <source>
        <dbReference type="ARBA" id="ARBA00022898"/>
    </source>
</evidence>
<reference evidence="6 7" key="1">
    <citation type="journal article" date="2010" name="Stand. Genomic Sci.">
        <title>Complete genome sequence of Haliangium ochraceum type strain (SMP-2).</title>
        <authorList>
            <consortium name="US DOE Joint Genome Institute (JGI-PGF)"/>
            <person name="Ivanova N."/>
            <person name="Daum C."/>
            <person name="Lang E."/>
            <person name="Abt B."/>
            <person name="Kopitz M."/>
            <person name="Saunders E."/>
            <person name="Lapidus A."/>
            <person name="Lucas S."/>
            <person name="Glavina Del Rio T."/>
            <person name="Nolan M."/>
            <person name="Tice H."/>
            <person name="Copeland A."/>
            <person name="Cheng J.F."/>
            <person name="Chen F."/>
            <person name="Bruce D."/>
            <person name="Goodwin L."/>
            <person name="Pitluck S."/>
            <person name="Mavromatis K."/>
            <person name="Pati A."/>
            <person name="Mikhailova N."/>
            <person name="Chen A."/>
            <person name="Palaniappan K."/>
            <person name="Land M."/>
            <person name="Hauser L."/>
            <person name="Chang Y.J."/>
            <person name="Jeffries C.D."/>
            <person name="Detter J.C."/>
            <person name="Brettin T."/>
            <person name="Rohde M."/>
            <person name="Goker M."/>
            <person name="Bristow J."/>
            <person name="Markowitz V."/>
            <person name="Eisen J.A."/>
            <person name="Hugenholtz P."/>
            <person name="Kyrpides N.C."/>
            <person name="Klenk H.P."/>
        </authorList>
    </citation>
    <scope>NUCLEOTIDE SEQUENCE [LARGE SCALE GENOMIC DNA]</scope>
    <source>
        <strain evidence="7">DSM 14365 / CIP 107738 / JCM 11303 / AJ 13395 / SMP-2</strain>
    </source>
</reference>
<dbReference type="SUPFAM" id="SSF56752">
    <property type="entry name" value="D-aminoacid aminotransferase-like PLP-dependent enzymes"/>
    <property type="match status" value="1"/>
</dbReference>
<dbReference type="PANTHER" id="PTHR42825">
    <property type="entry name" value="AMINO ACID AMINOTRANSFERASE"/>
    <property type="match status" value="1"/>
</dbReference>
<sequence length="294" mass="31939">MARPTPSDWYPWALQDGAIVPFAELSVHAEAHALRYGLSVFEGLRAYAPRAGGPARLFALGPHLERMRRSLELAELPAVDLEQLERDLGALLTRNQVHEDAYLRVAATATSLGTMDGAIELTTFASVRPMGRKRWLRDGARMRLALGPRKPEGTLLPHAAKLIAHYAGAYRATVHAKRAGFDGVLLLDHHGRLAEAPTANLLLVRGQKLLTPRLDCGILPGVTRSVLLELARSRGLETEETALWPADLADIDEALLCGTGIELAPIACIGDVTFSESTPVTSALVEAYFEHVRP</sequence>
<dbReference type="RefSeq" id="WP_012826287.1">
    <property type="nucleotide sequence ID" value="NC_013440.1"/>
</dbReference>
<evidence type="ECO:0000313" key="6">
    <source>
        <dbReference type="EMBL" id="ACY13673.1"/>
    </source>
</evidence>
<comment type="cofactor">
    <cofactor evidence="1">
        <name>pyridoxal 5'-phosphate</name>
        <dbReference type="ChEBI" id="CHEBI:597326"/>
    </cofactor>
</comment>
<dbReference type="Proteomes" id="UP000001880">
    <property type="component" value="Chromosome"/>
</dbReference>
<evidence type="ECO:0000256" key="3">
    <source>
        <dbReference type="ARBA" id="ARBA00022576"/>
    </source>
</evidence>
<evidence type="ECO:0000256" key="1">
    <source>
        <dbReference type="ARBA" id="ARBA00001933"/>
    </source>
</evidence>
<dbReference type="OrthoDB" id="9805628at2"/>
<dbReference type="HOGENOM" id="CLU_020844_3_1_7"/>
<dbReference type="STRING" id="502025.Hoch_1085"/>
<dbReference type="Pfam" id="PF01063">
    <property type="entry name" value="Aminotran_4"/>
    <property type="match status" value="1"/>
</dbReference>
<proteinExistence type="inferred from homology"/>
<dbReference type="EMBL" id="CP001804">
    <property type="protein sequence ID" value="ACY13673.1"/>
    <property type="molecule type" value="Genomic_DNA"/>
</dbReference>
<dbReference type="PANTHER" id="PTHR42825:SF2">
    <property type="entry name" value="BRANCHED-CHAIN-AMINO-ACID AMINOTRANSFERASE 3, CHLOROPLASTIC-RELATED"/>
    <property type="match status" value="1"/>
</dbReference>
<keyword evidence="4 6" id="KW-0808">Transferase</keyword>
<evidence type="ECO:0000256" key="4">
    <source>
        <dbReference type="ARBA" id="ARBA00022679"/>
    </source>
</evidence>
<comment type="similarity">
    <text evidence="2">Belongs to the class-IV pyridoxal-phosphate-dependent aminotransferase family.</text>
</comment>
<protein>
    <submittedName>
        <fullName evidence="6">Aminotransferase class IV</fullName>
    </submittedName>
</protein>
<dbReference type="GO" id="GO:0009081">
    <property type="term" value="P:branched-chain amino acid metabolic process"/>
    <property type="evidence" value="ECO:0007669"/>
    <property type="project" value="InterPro"/>
</dbReference>
<keyword evidence="7" id="KW-1185">Reference proteome</keyword>
<dbReference type="InterPro" id="IPR001544">
    <property type="entry name" value="Aminotrans_IV"/>
</dbReference>
<dbReference type="GO" id="GO:0004084">
    <property type="term" value="F:branched-chain-amino-acid transaminase activity"/>
    <property type="evidence" value="ECO:0007669"/>
    <property type="project" value="InterPro"/>
</dbReference>
<organism evidence="6 7">
    <name type="scientific">Haliangium ochraceum (strain DSM 14365 / JCM 11303 / SMP-2)</name>
    <dbReference type="NCBI Taxonomy" id="502025"/>
    <lineage>
        <taxon>Bacteria</taxon>
        <taxon>Pseudomonadati</taxon>
        <taxon>Myxococcota</taxon>
        <taxon>Polyangia</taxon>
        <taxon>Haliangiales</taxon>
        <taxon>Kofleriaceae</taxon>
        <taxon>Haliangium</taxon>
    </lineage>
</organism>
<dbReference type="CDD" id="cd00449">
    <property type="entry name" value="PLPDE_IV"/>
    <property type="match status" value="1"/>
</dbReference>
<dbReference type="AlphaFoldDB" id="D0LRX6"/>
<keyword evidence="3 6" id="KW-0032">Aminotransferase</keyword>
<dbReference type="Gene3D" id="3.30.470.10">
    <property type="match status" value="1"/>
</dbReference>
<evidence type="ECO:0000313" key="7">
    <source>
        <dbReference type="Proteomes" id="UP000001880"/>
    </source>
</evidence>
<dbReference type="InterPro" id="IPR043131">
    <property type="entry name" value="BCAT-like_N"/>
</dbReference>
<dbReference type="InterPro" id="IPR005786">
    <property type="entry name" value="B_amino_transII"/>
</dbReference>
<gene>
    <name evidence="6" type="ordered locus">Hoch_1085</name>
</gene>
<dbReference type="KEGG" id="hoh:Hoch_1085"/>
<dbReference type="InterPro" id="IPR036038">
    <property type="entry name" value="Aminotransferase-like"/>
</dbReference>
<dbReference type="InterPro" id="IPR043132">
    <property type="entry name" value="BCAT-like_C"/>
</dbReference>
<dbReference type="Gene3D" id="3.20.10.10">
    <property type="entry name" value="D-amino Acid Aminotransferase, subunit A, domain 2"/>
    <property type="match status" value="1"/>
</dbReference>
<accession>D0LRX6</accession>
<dbReference type="eggNOG" id="COG0115">
    <property type="taxonomic scope" value="Bacteria"/>
</dbReference>
<keyword evidence="5" id="KW-0663">Pyridoxal phosphate</keyword>
<name>D0LRX6_HALO1</name>
<evidence type="ECO:0000256" key="2">
    <source>
        <dbReference type="ARBA" id="ARBA00009320"/>
    </source>
</evidence>